<accession>A0AB34JQ13</accession>
<protein>
    <submittedName>
        <fullName evidence="2">Uncharacterized protein</fullName>
    </submittedName>
</protein>
<feature type="compositionally biased region" description="Basic and acidic residues" evidence="1">
    <location>
        <begin position="45"/>
        <end position="68"/>
    </location>
</feature>
<evidence type="ECO:0000313" key="3">
    <source>
        <dbReference type="Proteomes" id="UP001515480"/>
    </source>
</evidence>
<name>A0AB34JQ13_PRYPA</name>
<organism evidence="2 3">
    <name type="scientific">Prymnesium parvum</name>
    <name type="common">Toxic golden alga</name>
    <dbReference type="NCBI Taxonomy" id="97485"/>
    <lineage>
        <taxon>Eukaryota</taxon>
        <taxon>Haptista</taxon>
        <taxon>Haptophyta</taxon>
        <taxon>Prymnesiophyceae</taxon>
        <taxon>Prymnesiales</taxon>
        <taxon>Prymnesiaceae</taxon>
        <taxon>Prymnesium</taxon>
    </lineage>
</organism>
<reference evidence="2 3" key="1">
    <citation type="journal article" date="2024" name="Science">
        <title>Giant polyketide synthase enzymes in the biosynthesis of giant marine polyether toxins.</title>
        <authorList>
            <person name="Fallon T.R."/>
            <person name="Shende V.V."/>
            <person name="Wierzbicki I.H."/>
            <person name="Pendleton A.L."/>
            <person name="Watervoot N.F."/>
            <person name="Auber R.P."/>
            <person name="Gonzalez D.J."/>
            <person name="Wisecaver J.H."/>
            <person name="Moore B.S."/>
        </authorList>
    </citation>
    <scope>NUCLEOTIDE SEQUENCE [LARGE SCALE GENOMIC DNA]</scope>
    <source>
        <strain evidence="2 3">12B1</strain>
    </source>
</reference>
<feature type="region of interest" description="Disordered" evidence="1">
    <location>
        <begin position="44"/>
        <end position="132"/>
    </location>
</feature>
<dbReference type="Proteomes" id="UP001515480">
    <property type="component" value="Unassembled WGS sequence"/>
</dbReference>
<proteinExistence type="predicted"/>
<evidence type="ECO:0000256" key="1">
    <source>
        <dbReference type="SAM" id="MobiDB-lite"/>
    </source>
</evidence>
<keyword evidence="3" id="KW-1185">Reference proteome</keyword>
<gene>
    <name evidence="2" type="ORF">AB1Y20_018901</name>
</gene>
<dbReference type="AlphaFoldDB" id="A0AB34JQ13"/>
<feature type="compositionally biased region" description="Basic and acidic residues" evidence="1">
    <location>
        <begin position="75"/>
        <end position="89"/>
    </location>
</feature>
<sequence>MIAVRNRIHQRLLCTLGAPPPVARHGWKGVGRRRRRCCVRPLRQAAEDVSEKDRSTRQPREEAARMIDADPTEVLLERPATDSVHRQEKTAAASHAQPPPLPETLARTTAPHPCPSALAPSPPPSAGYPRGQHPMRLVQVRHPLSSCYVVRRSLPRQNIRCGRAPLVRSRPPRLIGHRAPRRTAAPPIRCAPDCRAALPLPTPPSRSTSETTHAATRQRQRRLVLFRGWTTLEPRSASAVSDPSRASTNIARLAALCALRT</sequence>
<evidence type="ECO:0000313" key="2">
    <source>
        <dbReference type="EMBL" id="KAL1523986.1"/>
    </source>
</evidence>
<comment type="caution">
    <text evidence="2">The sequence shown here is derived from an EMBL/GenBank/DDBJ whole genome shotgun (WGS) entry which is preliminary data.</text>
</comment>
<dbReference type="EMBL" id="JBGBPQ010000005">
    <property type="protein sequence ID" value="KAL1523986.1"/>
    <property type="molecule type" value="Genomic_DNA"/>
</dbReference>